<organism evidence="1 2">
    <name type="scientific">Calidithermus terrae</name>
    <dbReference type="NCBI Taxonomy" id="1408545"/>
    <lineage>
        <taxon>Bacteria</taxon>
        <taxon>Thermotogati</taxon>
        <taxon>Deinococcota</taxon>
        <taxon>Deinococci</taxon>
        <taxon>Thermales</taxon>
        <taxon>Thermaceae</taxon>
        <taxon>Calidithermus</taxon>
    </lineage>
</organism>
<name>A0A399EIX9_9DEIN</name>
<evidence type="ECO:0000313" key="2">
    <source>
        <dbReference type="Proteomes" id="UP000265715"/>
    </source>
</evidence>
<sequence>MGAVIKPSARAFEHPRRALSRLLVPLLLGLGLGFSQTPPGLSAQLTPWPPPGWPEGRAGEVRLALGNPLAPSEVLAKGAVAADGRFTLALPGSVSAKAYTTPEAALQLLEGCDFLPTVSPGGVKALLAHPLVYVSGEARPWGFLALRGYQPGNSPNSGTGSTTLLLWVDQAVSLKGSGKCGEAGKGPVNLDLRLSAGWNYVVFRAPQAAGAAVQVRAEPKPEGAFQLYPLQR</sequence>
<evidence type="ECO:0000313" key="1">
    <source>
        <dbReference type="EMBL" id="RIH83626.1"/>
    </source>
</evidence>
<accession>A0A399EIX9</accession>
<gene>
    <name evidence="1" type="ORF">Mterra_02227</name>
</gene>
<dbReference type="AlphaFoldDB" id="A0A399EIX9"/>
<dbReference type="Proteomes" id="UP000265715">
    <property type="component" value="Unassembled WGS sequence"/>
</dbReference>
<dbReference type="RefSeq" id="WP_147372709.1">
    <property type="nucleotide sequence ID" value="NZ_QXDL01000088.1"/>
</dbReference>
<proteinExistence type="predicted"/>
<comment type="caution">
    <text evidence="1">The sequence shown here is derived from an EMBL/GenBank/DDBJ whole genome shotgun (WGS) entry which is preliminary data.</text>
</comment>
<keyword evidence="2" id="KW-1185">Reference proteome</keyword>
<protein>
    <submittedName>
        <fullName evidence="1">Uncharacterized protein</fullName>
    </submittedName>
</protein>
<reference evidence="1 2" key="1">
    <citation type="submission" date="2018-08" db="EMBL/GenBank/DDBJ databases">
        <title>Meiothermus terrae DSM 26712 genome sequencing project.</title>
        <authorList>
            <person name="Da Costa M.S."/>
            <person name="Albuquerque L."/>
            <person name="Raposo P."/>
            <person name="Froufe H.J.C."/>
            <person name="Barroso C.S."/>
            <person name="Egas C."/>
        </authorList>
    </citation>
    <scope>NUCLEOTIDE SEQUENCE [LARGE SCALE GENOMIC DNA]</scope>
    <source>
        <strain evidence="1 2">DSM 26712</strain>
    </source>
</reference>
<dbReference type="EMBL" id="QXDL01000088">
    <property type="protein sequence ID" value="RIH83626.1"/>
    <property type="molecule type" value="Genomic_DNA"/>
</dbReference>